<keyword evidence="4" id="KW-1185">Reference proteome</keyword>
<dbReference type="Pfam" id="PF25023">
    <property type="entry name" value="TEN_YD-shell"/>
    <property type="match status" value="2"/>
</dbReference>
<dbReference type="EC" id="3.1.-.-" evidence="3"/>
<dbReference type="NCBIfam" id="TIGR01643">
    <property type="entry name" value="YD_repeat_2x"/>
    <property type="match status" value="2"/>
</dbReference>
<name>A0A128FJR4_9GAMM</name>
<dbReference type="InterPro" id="IPR006530">
    <property type="entry name" value="YD"/>
</dbReference>
<dbReference type="NCBIfam" id="TIGR03696">
    <property type="entry name" value="Rhs_assc_core"/>
    <property type="match status" value="1"/>
</dbReference>
<protein>
    <submittedName>
        <fullName evidence="3">tRNA3(Ser)-specific nuclease WapA</fullName>
        <ecNumber evidence="3">3.1.-.-</ecNumber>
    </submittedName>
</protein>
<dbReference type="InterPro" id="IPR056823">
    <property type="entry name" value="TEN-like_YD-shell"/>
</dbReference>
<proteinExistence type="predicted"/>
<keyword evidence="1" id="KW-0677">Repeat</keyword>
<dbReference type="Gene3D" id="2.180.10.10">
    <property type="entry name" value="RHS repeat-associated core"/>
    <property type="match status" value="2"/>
</dbReference>
<feature type="domain" description="Teneurin-like YD-shell" evidence="2">
    <location>
        <begin position="563"/>
        <end position="691"/>
    </location>
</feature>
<dbReference type="EMBL" id="FIZY01000112">
    <property type="protein sequence ID" value="CZF87032.1"/>
    <property type="molecule type" value="Genomic_DNA"/>
</dbReference>
<keyword evidence="3" id="KW-0378">Hydrolase</keyword>
<organism evidence="3 4">
    <name type="scientific">Grimontia marina</name>
    <dbReference type="NCBI Taxonomy" id="646534"/>
    <lineage>
        <taxon>Bacteria</taxon>
        <taxon>Pseudomonadati</taxon>
        <taxon>Pseudomonadota</taxon>
        <taxon>Gammaproteobacteria</taxon>
        <taxon>Vibrionales</taxon>
        <taxon>Vibrionaceae</taxon>
        <taxon>Grimontia</taxon>
    </lineage>
</organism>
<dbReference type="RefSeq" id="WP_062715344.1">
    <property type="nucleotide sequence ID" value="NZ_CAWRCI010000112.1"/>
</dbReference>
<evidence type="ECO:0000313" key="3">
    <source>
        <dbReference type="EMBL" id="CZF87032.1"/>
    </source>
</evidence>
<reference evidence="4" key="1">
    <citation type="submission" date="2016-02" db="EMBL/GenBank/DDBJ databases">
        <authorList>
            <person name="Rodrigo-Torres Lidia"/>
            <person name="Arahal R.David."/>
        </authorList>
    </citation>
    <scope>NUCLEOTIDE SEQUENCE [LARGE SCALE GENOMIC DNA]</scope>
    <source>
        <strain evidence="4">CECT 8713</strain>
    </source>
</reference>
<dbReference type="PANTHER" id="PTHR32305:SF15">
    <property type="entry name" value="PROTEIN RHSA-RELATED"/>
    <property type="match status" value="1"/>
</dbReference>
<evidence type="ECO:0000313" key="4">
    <source>
        <dbReference type="Proteomes" id="UP000073601"/>
    </source>
</evidence>
<sequence>MFAHWIVALFIAIFLWIIANLPSCSFDEPPPNSPLGQTPDDDCERGAPIWHVDVRNLNLVVTDTPFWVNSPSGYDIEFNLTYNVLANEDEDSHVGSRWSHTYGSHIEFDENGDILLTLNSGRVDLYKKRSDDTYQIPSNLKLEGEAQNSYYIEKTDQGFKLIKPNGYYSLYQSEIDGKHYITEKNSSNGLVFRVNYIENSIQYVEDHLGRRVNFTYIDNKITQVVGPFGRSANLTYDIDGNLTSITDMEGYKSEFGYEDRGYLSYIENILGKTLFYLEIGDESVTRDSVYPAPGEELGNSVRLTITDPDNNKSEYFYNSANGSTYYTAPEHYKPYLGPDYNNYNFDVPKVTYSYKRYSNSYSKISKIDYQDDTWIRLNYGDNKYLSTKEYSDGRVEKYTWSDNGRLSSKTNTNGVETTYEYDESVNILSVSNGLITETFRYDDKGQVIYRDNGSGLTTTIEYNDDGNPKKISTSEGDVTEYQYDLNGYLVGSSKNGENLTTLTRDSLGRVVTATDYIGYSTHFSYNDIDTLISVRYPGERVVEYEFGACPRLLQSKTLPMGRQTHYGYDNNKNLTEVRRADDSEINLGRDKSGRLISLTDANQNTTKFEYSDTGKLLKKTYADGSQLEMVYRQGRVRKIVNARGIEKRLTYNDLGQLVNIDYSDDTPPVSYTYDVFGRIETATDQFGTTTYSFTNDGYLSGIDGPLAQDNIEIKYSLQRQVTGIFVNGKENAIYEYDSLGRIFRTTALGNAFQYYYNLSGSNPKIVLEYPNGIRKESTINSSADLSQIKYTLNNNVIADYQYGYNQAGQVNSQVGTSEFYIPKNIDAEYNNLNQFTKWQGHKGLFEYDRDGNPIKGMLDDDTYYEAVYDAENRLVQIDFQKDGVSYSERFGYDHSSMLVQYELIKDGQIERIKRFVRLGLVELQQRDEKGNIDSEFSWALNAPGGIGGLLTAKTNSVEHYYVYNNLGNVQKVIDKEGGLVANYTYSAFGQSELSDFSTQSFGYSNKRSDFESGLVYFGYRFYSPYQQRWLNRDPLQEQGGINLYKYIHGDPINLVDPNGLWAVSISWYNGIGLGGEFGYNPGTGKYFGKLHFGLGVEGGVGFDPFEGGDEDKQNCGESGWSSGIEADWSLNYGTGGVGGNTGSNFNTGEAGNPGDLFNTDGKFNGFDKPGKIGGGIHTGIYFDFFF</sequence>
<dbReference type="GO" id="GO:0016787">
    <property type="term" value="F:hydrolase activity"/>
    <property type="evidence" value="ECO:0007669"/>
    <property type="project" value="UniProtKB-KW"/>
</dbReference>
<dbReference type="InterPro" id="IPR022385">
    <property type="entry name" value="Rhs_assc_core"/>
</dbReference>
<evidence type="ECO:0000256" key="1">
    <source>
        <dbReference type="ARBA" id="ARBA00022737"/>
    </source>
</evidence>
<dbReference type="InterPro" id="IPR050708">
    <property type="entry name" value="T6SS_VgrG/RHS"/>
</dbReference>
<evidence type="ECO:0000259" key="2">
    <source>
        <dbReference type="Pfam" id="PF25023"/>
    </source>
</evidence>
<gene>
    <name evidence="3" type="primary">wapA_3</name>
    <name evidence="3" type="ORF">GMA8713_05073</name>
</gene>
<accession>A0A128FJR4</accession>
<feature type="domain" description="Teneurin-like YD-shell" evidence="2">
    <location>
        <begin position="416"/>
        <end position="535"/>
    </location>
</feature>
<dbReference type="Proteomes" id="UP000073601">
    <property type="component" value="Unassembled WGS sequence"/>
</dbReference>
<dbReference type="PANTHER" id="PTHR32305">
    <property type="match status" value="1"/>
</dbReference>
<dbReference type="OrthoDB" id="9816400at2"/>
<dbReference type="AlphaFoldDB" id="A0A128FJR4"/>